<evidence type="ECO:0000313" key="10">
    <source>
        <dbReference type="EMBL" id="UXP31682.1"/>
    </source>
</evidence>
<evidence type="ECO:0000256" key="2">
    <source>
        <dbReference type="ARBA" id="ARBA00008263"/>
    </source>
</evidence>
<evidence type="ECO:0000256" key="1">
    <source>
        <dbReference type="ARBA" id="ARBA00000185"/>
    </source>
</evidence>
<feature type="coiled-coil region" evidence="7">
    <location>
        <begin position="429"/>
        <end position="456"/>
    </location>
</feature>
<dbReference type="Gene3D" id="3.30.1360.40">
    <property type="match status" value="1"/>
</dbReference>
<dbReference type="Gene3D" id="1.10.268.10">
    <property type="entry name" value="Topoisomerase, domain 3"/>
    <property type="match status" value="1"/>
</dbReference>
<dbReference type="EMBL" id="CP106679">
    <property type="protein sequence ID" value="UXP31682.1"/>
    <property type="molecule type" value="Genomic_DNA"/>
</dbReference>
<dbReference type="Pfam" id="PF00521">
    <property type="entry name" value="DNA_topoisoIV"/>
    <property type="match status" value="1"/>
</dbReference>
<dbReference type="InterPro" id="IPR013758">
    <property type="entry name" value="Topo_IIA_A/C_ab"/>
</dbReference>
<dbReference type="NCBIfam" id="NF009397">
    <property type="entry name" value="PRK12758.1"/>
    <property type="match status" value="1"/>
</dbReference>
<name>A0ABY6CME7_9BACT</name>
<evidence type="ECO:0000256" key="7">
    <source>
        <dbReference type="SAM" id="Coils"/>
    </source>
</evidence>
<comment type="catalytic activity">
    <reaction evidence="1 6">
        <text>ATP-dependent breakage, passage and rejoining of double-stranded DNA.</text>
        <dbReference type="EC" id="5.6.2.2"/>
    </reaction>
</comment>
<dbReference type="InterPro" id="IPR002205">
    <property type="entry name" value="Topo_IIA_dom_A"/>
</dbReference>
<dbReference type="SUPFAM" id="SSF56719">
    <property type="entry name" value="Type II DNA topoisomerase"/>
    <property type="match status" value="1"/>
</dbReference>
<dbReference type="PROSITE" id="PS52040">
    <property type="entry name" value="TOPO_IIA"/>
    <property type="match status" value="1"/>
</dbReference>
<keyword evidence="5 6" id="KW-0413">Isomerase</keyword>
<evidence type="ECO:0000259" key="9">
    <source>
        <dbReference type="PROSITE" id="PS52040"/>
    </source>
</evidence>
<evidence type="ECO:0000256" key="8">
    <source>
        <dbReference type="SAM" id="MobiDB-lite"/>
    </source>
</evidence>
<gene>
    <name evidence="10" type="ORF">N6H18_15135</name>
</gene>
<dbReference type="Proteomes" id="UP001065174">
    <property type="component" value="Chromosome"/>
</dbReference>
<sequence>MEENEEPNEEINNSSDEPLHDVLPVSGLYENWFLDYASYVILERAVPAINDGLKPVQRRILHAMKEMDDGRYNKVANIIGSTMQYHPHGDMSIGDAMVNLGQKELLIDMQGNWGDVRTGDRAAASRYIEARPSKLALDILYNPQTTEWQLSYDGRKREPVTLPVKFPLLLAQGVEGIAVGLSTKILPHNFCELIDASIKHLRGKSFKLYPDFQTGGIIDIEEYNAGARGGRVKVRAKIEEYDKKTLVIKDIPYATTTTTVIESIIKANEKGKIKIKKVTDNTAKDIEILIELAPGVSPDITIDALYAFTDCQVSISPNACVIVEDKPIFTDVHEILRLNTEQTLKLLKQELEIRRGELLEKILFSSLEKIFIENRIYRDIEECETWEAVLETIDLGLEPFKSQFYREITTDDIVRLTEIKIKRISKFDAFKADELMKKLQEELAEVEHHLANLVDYAVAYYQGLLTKYGKGKERKTEISSIENIAATAVAANNAKLYANYEEGFVGYGMKKDVYISDCSDLDDIIVFRRNGTFSVVKIQEKVFVGKDIIHAAVFDKTDERMVYNMAYLDGKSGKSMIKRFNVTAITRDKVYNLTKSDKGSKVHYFSANPNGEAEVITVYLTAGSTARKKVFDFDFAEIDIKGRAAGGNTLTKYPVRKIVLKSEGKSTLSGTDIWYDENIGRLNRDGRGTLLGKFNAEDKIIVFFKDGNCELTSFELSNHYNHGQIYKIEKFDQDGVVTAIHQDGDSKIVYIKRFAIESTSTGKPYLLINDSKSSKLLFLTTTDSPKVEISFKKKGEKTKTVKEYVLSEIIDKKGWKAIGNKLPVQNILSIVEVENDDSPDDDPDPSTNQSMIDQLKNEVKQQVEKEEKEARFDVGSTIDLDTKKKDDEKDQLGLFG</sequence>
<dbReference type="InterPro" id="IPR013760">
    <property type="entry name" value="Topo_IIA-like_dom_sf"/>
</dbReference>
<feature type="domain" description="Topo IIA-type catalytic" evidence="9">
    <location>
        <begin position="46"/>
        <end position="453"/>
    </location>
</feature>
<evidence type="ECO:0000256" key="4">
    <source>
        <dbReference type="ARBA" id="ARBA00023125"/>
    </source>
</evidence>
<dbReference type="SMART" id="SM00434">
    <property type="entry name" value="TOP4c"/>
    <property type="match status" value="1"/>
</dbReference>
<dbReference type="Gene3D" id="3.90.199.10">
    <property type="entry name" value="Topoisomerase II, domain 5"/>
    <property type="match status" value="1"/>
</dbReference>
<evidence type="ECO:0000256" key="5">
    <source>
        <dbReference type="ARBA" id="ARBA00023235"/>
    </source>
</evidence>
<feature type="compositionally biased region" description="Basic and acidic residues" evidence="8">
    <location>
        <begin position="855"/>
        <end position="872"/>
    </location>
</feature>
<organism evidence="10 11">
    <name type="scientific">Reichenbachiella agarivorans</name>
    <dbReference type="NCBI Taxonomy" id="2979464"/>
    <lineage>
        <taxon>Bacteria</taxon>
        <taxon>Pseudomonadati</taxon>
        <taxon>Bacteroidota</taxon>
        <taxon>Cytophagia</taxon>
        <taxon>Cytophagales</taxon>
        <taxon>Reichenbachiellaceae</taxon>
        <taxon>Reichenbachiella</taxon>
    </lineage>
</organism>
<proteinExistence type="inferred from homology"/>
<feature type="compositionally biased region" description="Acidic residues" evidence="8">
    <location>
        <begin position="834"/>
        <end position="844"/>
    </location>
</feature>
<evidence type="ECO:0000256" key="6">
    <source>
        <dbReference type="PROSITE-ProRule" id="PRU01384"/>
    </source>
</evidence>
<evidence type="ECO:0000313" key="11">
    <source>
        <dbReference type="Proteomes" id="UP001065174"/>
    </source>
</evidence>
<comment type="similarity">
    <text evidence="2">Belongs to the type II topoisomerase GyrA/ParC subunit family.</text>
</comment>
<dbReference type="PANTHER" id="PTHR43493:SF5">
    <property type="entry name" value="DNA GYRASE SUBUNIT A, CHLOROPLASTIC_MITOCHONDRIAL"/>
    <property type="match status" value="1"/>
</dbReference>
<dbReference type="InterPro" id="IPR013757">
    <property type="entry name" value="Topo_IIA_A_a_sf"/>
</dbReference>
<feature type="compositionally biased region" description="Basic and acidic residues" evidence="8">
    <location>
        <begin position="880"/>
        <end position="896"/>
    </location>
</feature>
<reference evidence="10" key="1">
    <citation type="submission" date="2022-09" db="EMBL/GenBank/DDBJ databases">
        <title>Comparative genomics and taxonomic characterization of three novel marine species of genus Reichenbachiella exhibiting antioxidant and polysaccharide degradation activities.</title>
        <authorList>
            <person name="Muhammad N."/>
            <person name="Lee Y.-J."/>
            <person name="Ko J."/>
            <person name="Kim S.-G."/>
        </authorList>
    </citation>
    <scope>NUCLEOTIDE SEQUENCE</scope>
    <source>
        <strain evidence="10">BKB1-1</strain>
    </source>
</reference>
<feature type="active site" description="O-(5'-phospho-DNA)-tyrosine intermediate" evidence="6">
    <location>
        <position position="127"/>
    </location>
</feature>
<evidence type="ECO:0000256" key="3">
    <source>
        <dbReference type="ARBA" id="ARBA00023029"/>
    </source>
</evidence>
<accession>A0ABY6CME7</accession>
<feature type="region of interest" description="Disordered" evidence="8">
    <location>
        <begin position="834"/>
        <end position="896"/>
    </location>
</feature>
<dbReference type="RefSeq" id="WP_262309121.1">
    <property type="nucleotide sequence ID" value="NZ_CP106679.1"/>
</dbReference>
<keyword evidence="11" id="KW-1185">Reference proteome</keyword>
<dbReference type="InterPro" id="IPR050220">
    <property type="entry name" value="Type_II_DNA_Topoisomerases"/>
</dbReference>
<dbReference type="PANTHER" id="PTHR43493">
    <property type="entry name" value="DNA GYRASE/TOPOISOMERASE SUBUNIT A"/>
    <property type="match status" value="1"/>
</dbReference>
<keyword evidence="7" id="KW-0175">Coiled coil</keyword>
<dbReference type="NCBIfam" id="NF007209">
    <property type="entry name" value="PRK09631.1"/>
    <property type="match status" value="1"/>
</dbReference>
<keyword evidence="3 6" id="KW-0799">Topoisomerase</keyword>
<keyword evidence="4 6" id="KW-0238">DNA-binding</keyword>
<protein>
    <submittedName>
        <fullName evidence="10">DNA gyrase/topoisomerase IV subunit A</fullName>
    </submittedName>
</protein>